<reference evidence="1 2" key="1">
    <citation type="submission" date="2022-05" db="EMBL/GenBank/DDBJ databases">
        <authorList>
            <consortium name="Genoscope - CEA"/>
            <person name="William W."/>
        </authorList>
    </citation>
    <scope>NUCLEOTIDE SEQUENCE [LARGE SCALE GENOMIC DNA]</scope>
</reference>
<proteinExistence type="predicted"/>
<feature type="non-terminal residue" evidence="1">
    <location>
        <position position="153"/>
    </location>
</feature>
<evidence type="ECO:0000313" key="2">
    <source>
        <dbReference type="Proteomes" id="UP001159405"/>
    </source>
</evidence>
<gene>
    <name evidence="1" type="ORF">PLOB_00019462</name>
</gene>
<dbReference type="PANTHER" id="PTHR35558">
    <property type="entry name" value="SGNH_HYDRO DOMAIN-CONTAINING PROTEIN"/>
    <property type="match status" value="1"/>
</dbReference>
<evidence type="ECO:0000313" key="1">
    <source>
        <dbReference type="EMBL" id="CAH3177629.1"/>
    </source>
</evidence>
<dbReference type="EMBL" id="CALNXK010000228">
    <property type="protein sequence ID" value="CAH3177629.1"/>
    <property type="molecule type" value="Genomic_DNA"/>
</dbReference>
<organism evidence="1 2">
    <name type="scientific">Porites lobata</name>
    <dbReference type="NCBI Taxonomy" id="104759"/>
    <lineage>
        <taxon>Eukaryota</taxon>
        <taxon>Metazoa</taxon>
        <taxon>Cnidaria</taxon>
        <taxon>Anthozoa</taxon>
        <taxon>Hexacorallia</taxon>
        <taxon>Scleractinia</taxon>
        <taxon>Fungiina</taxon>
        <taxon>Poritidae</taxon>
        <taxon>Porites</taxon>
    </lineage>
</organism>
<dbReference type="Proteomes" id="UP001159405">
    <property type="component" value="Unassembled WGS sequence"/>
</dbReference>
<protein>
    <submittedName>
        <fullName evidence="1">Uncharacterized protein</fullName>
    </submittedName>
</protein>
<name>A0ABN8RGC1_9CNID</name>
<accession>A0ABN8RGC1</accession>
<keyword evidence="2" id="KW-1185">Reference proteome</keyword>
<sequence length="153" mass="18280">MKYCEVVRDLAAKGGDWHWYDEQFRYVRQSAPEQYPWDRIHWELWLRASNTFRKPQPPTNKPRFRSQFFPKGTCWAFQAVQKANEIVHRVLHSKPVTPVRVNRLDFLLHGYDRVLKQFLVDGFRFGFRIHFVGERFSSESPNLKSALDQPVVT</sequence>
<dbReference type="PANTHER" id="PTHR35558:SF1">
    <property type="entry name" value="ENDONUCLEASE_EXONUCLEASE_PHOSPHATASE DOMAIN-CONTAINING PROTEIN"/>
    <property type="match status" value="1"/>
</dbReference>
<comment type="caution">
    <text evidence="1">The sequence shown here is derived from an EMBL/GenBank/DDBJ whole genome shotgun (WGS) entry which is preliminary data.</text>
</comment>